<feature type="compositionally biased region" description="Basic and acidic residues" evidence="6">
    <location>
        <begin position="103"/>
        <end position="112"/>
    </location>
</feature>
<evidence type="ECO:0000256" key="3">
    <source>
        <dbReference type="ARBA" id="ARBA00022989"/>
    </source>
</evidence>
<feature type="region of interest" description="Disordered" evidence="6">
    <location>
        <begin position="196"/>
        <end position="216"/>
    </location>
</feature>
<evidence type="ECO:0000313" key="9">
    <source>
        <dbReference type="Proteomes" id="UP000887540"/>
    </source>
</evidence>
<dbReference type="Gene3D" id="1.10.720.40">
    <property type="match status" value="1"/>
</dbReference>
<feature type="compositionally biased region" description="Polar residues" evidence="6">
    <location>
        <begin position="158"/>
        <end position="168"/>
    </location>
</feature>
<feature type="compositionally biased region" description="Polar residues" evidence="6">
    <location>
        <begin position="113"/>
        <end position="131"/>
    </location>
</feature>
<keyword evidence="3 7" id="KW-1133">Transmembrane helix</keyword>
<dbReference type="Proteomes" id="UP000887540">
    <property type="component" value="Unplaced"/>
</dbReference>
<dbReference type="PANTHER" id="PTHR13428">
    <property type="entry name" value="INNER NUCLEAR MEMBRANE PROTEIN MAN1 LEM DOMAIN CONTAINING PROTEIN"/>
    <property type="match status" value="1"/>
</dbReference>
<feature type="domain" description="LEM" evidence="8">
    <location>
        <begin position="59"/>
        <end position="103"/>
    </location>
</feature>
<keyword evidence="4 7" id="KW-0472">Membrane</keyword>
<sequence length="479" mass="54525">MEKRALAMHHFIRGHRNFPDNAVALCRQEERRRIGHEWELVIPVTSLEAIRSSSPSNMEPPARGHRRNPRPNELSSYGFNAGPVTGTTRKVLEKKLEAFRKGKVNESKHRLSLDTQLSKRSVSKSPATKSRSPVVKSRQLAEESDTELDLSVPPTPPSVNASPKSSLHGSGKRYMQKRPQDNFASPKVTRNIFQDSAASISRIEDDDEEDNHAETSRILSPSQRFVHPDARNRFSSSASSISTSFGKKTLGLFSESFTSGSLKASSYKDSQPSLFELQNLKHGNYKRGYNDKFISQQQPHRWWQTVDISWWILTGLATFTTILAAIYVATAHPETLQRGNRILKGTFVDMAFVFYKYAILPVLVVASVLVISICGYFMYIKYKQLQEREKQKFLELVERIIYHVQNAGVGGIAVPIIRDTIMEAARRTPEETKLWQKTVDFINECDSRIRSDIREINGVECMFWYWVPTKDTNLSNITK</sequence>
<evidence type="ECO:0000256" key="7">
    <source>
        <dbReference type="SAM" id="Phobius"/>
    </source>
</evidence>
<dbReference type="GO" id="GO:0005637">
    <property type="term" value="C:nuclear inner membrane"/>
    <property type="evidence" value="ECO:0007669"/>
    <property type="project" value="UniProtKB-SubCell"/>
</dbReference>
<dbReference type="InterPro" id="IPR041885">
    <property type="entry name" value="MAN1_winged_helix_dom"/>
</dbReference>
<feature type="region of interest" description="Disordered" evidence="6">
    <location>
        <begin position="103"/>
        <end position="184"/>
    </location>
</feature>
<evidence type="ECO:0000256" key="4">
    <source>
        <dbReference type="ARBA" id="ARBA00023136"/>
    </source>
</evidence>
<dbReference type="CDD" id="cd12934">
    <property type="entry name" value="LEM"/>
    <property type="match status" value="1"/>
</dbReference>
<keyword evidence="2 7" id="KW-0812">Transmembrane</keyword>
<protein>
    <submittedName>
        <fullName evidence="10">LEM domain-containing protein</fullName>
    </submittedName>
</protein>
<accession>A0A914CBW4</accession>
<evidence type="ECO:0000313" key="10">
    <source>
        <dbReference type="WBParaSite" id="ACRNAN_Path_825.g3138.t1"/>
    </source>
</evidence>
<evidence type="ECO:0000256" key="1">
    <source>
        <dbReference type="ARBA" id="ARBA00004473"/>
    </source>
</evidence>
<reference evidence="10" key="1">
    <citation type="submission" date="2022-11" db="UniProtKB">
        <authorList>
            <consortium name="WormBaseParasite"/>
        </authorList>
    </citation>
    <scope>IDENTIFICATION</scope>
</reference>
<organism evidence="9 10">
    <name type="scientific">Acrobeloides nanus</name>
    <dbReference type="NCBI Taxonomy" id="290746"/>
    <lineage>
        <taxon>Eukaryota</taxon>
        <taxon>Metazoa</taxon>
        <taxon>Ecdysozoa</taxon>
        <taxon>Nematoda</taxon>
        <taxon>Chromadorea</taxon>
        <taxon>Rhabditida</taxon>
        <taxon>Tylenchina</taxon>
        <taxon>Cephalobomorpha</taxon>
        <taxon>Cephaloboidea</taxon>
        <taxon>Cephalobidae</taxon>
        <taxon>Acrobeloides</taxon>
    </lineage>
</organism>
<dbReference type="InterPro" id="IPR011015">
    <property type="entry name" value="LEM/LEM-like_dom_sf"/>
</dbReference>
<dbReference type="Gene3D" id="1.10.10.1180">
    <property type="entry name" value="MAN1, winged-helix domain"/>
    <property type="match status" value="1"/>
</dbReference>
<dbReference type="InterPro" id="IPR003887">
    <property type="entry name" value="LEM_dom"/>
</dbReference>
<evidence type="ECO:0000256" key="6">
    <source>
        <dbReference type="SAM" id="MobiDB-lite"/>
    </source>
</evidence>
<feature type="transmembrane region" description="Helical" evidence="7">
    <location>
        <begin position="357"/>
        <end position="380"/>
    </location>
</feature>
<dbReference type="PANTHER" id="PTHR13428:SF12">
    <property type="entry name" value="INNER NUCLEAR MEMBRANE PROTEIN MAN1"/>
    <property type="match status" value="1"/>
</dbReference>
<dbReference type="AlphaFoldDB" id="A0A914CBW4"/>
<evidence type="ECO:0000256" key="5">
    <source>
        <dbReference type="ARBA" id="ARBA00023242"/>
    </source>
</evidence>
<dbReference type="Pfam" id="PF03020">
    <property type="entry name" value="LEM"/>
    <property type="match status" value="1"/>
</dbReference>
<dbReference type="PROSITE" id="PS50954">
    <property type="entry name" value="LEM"/>
    <property type="match status" value="1"/>
</dbReference>
<proteinExistence type="predicted"/>
<evidence type="ECO:0000259" key="8">
    <source>
        <dbReference type="PROSITE" id="PS50954"/>
    </source>
</evidence>
<comment type="subcellular location">
    <subcellularLocation>
        <location evidence="1">Nucleus inner membrane</location>
        <topology evidence="1">Multi-pass membrane protein</topology>
    </subcellularLocation>
</comment>
<name>A0A914CBW4_9BILA</name>
<dbReference type="GO" id="GO:0006998">
    <property type="term" value="P:nuclear envelope organization"/>
    <property type="evidence" value="ECO:0007669"/>
    <property type="project" value="TreeGrafter"/>
</dbReference>
<feature type="transmembrane region" description="Helical" evidence="7">
    <location>
        <begin position="308"/>
        <end position="329"/>
    </location>
</feature>
<dbReference type="InterPro" id="IPR052277">
    <property type="entry name" value="INM_ESCRT-Associated"/>
</dbReference>
<keyword evidence="5" id="KW-0539">Nucleus</keyword>
<dbReference type="GO" id="GO:0031490">
    <property type="term" value="F:chromatin DNA binding"/>
    <property type="evidence" value="ECO:0007669"/>
    <property type="project" value="TreeGrafter"/>
</dbReference>
<feature type="region of interest" description="Disordered" evidence="6">
    <location>
        <begin position="51"/>
        <end position="86"/>
    </location>
</feature>
<evidence type="ECO:0000256" key="2">
    <source>
        <dbReference type="ARBA" id="ARBA00022692"/>
    </source>
</evidence>
<dbReference type="GO" id="GO:0030514">
    <property type="term" value="P:negative regulation of BMP signaling pathway"/>
    <property type="evidence" value="ECO:0007669"/>
    <property type="project" value="TreeGrafter"/>
</dbReference>
<keyword evidence="9" id="KW-1185">Reference proteome</keyword>
<dbReference type="WBParaSite" id="ACRNAN_Path_825.g3138.t1">
    <property type="protein sequence ID" value="ACRNAN_Path_825.g3138.t1"/>
    <property type="gene ID" value="ACRNAN_Path_825.g3138"/>
</dbReference>
<dbReference type="SMART" id="SM00540">
    <property type="entry name" value="LEM"/>
    <property type="match status" value="1"/>
</dbReference>
<dbReference type="SUPFAM" id="SSF63451">
    <property type="entry name" value="LEM domain"/>
    <property type="match status" value="1"/>
</dbReference>